<gene>
    <name evidence="9" type="ORF">FD03_GL000259</name>
</gene>
<sequence length="344" mass="36860">MLYSVSLPLIIGGALAYCINILSSAMERRFWPKAKKKWAIGLRRPTAILLALVIIVAVIAWVLRLVLPQFISAISSFFSSVPSVADNFNKWLNDSNHASAIASQLETTKVDWTSIQSKLMKFVSTGLSGIFSSSISIFGSLSKGLFNFILAFTFAIYLVSGKERIANRLNRVMDAFIPAKVMAKTRYVIHVTDNAFSSFISGQTIEAIILGTLCALGMWIFKFPSALPVGALVGITALVPMIGAWIGGAVGFVLIAVTSPLQGVLFVVYIIVLQQIESNLIYPRVVGGSIGLPGILVLAAITVGGGVAGIIGMLLSVPIAATLYQLVRNATLKKENNVPKKAVE</sequence>
<keyword evidence="7 8" id="KW-0472">Membrane</keyword>
<keyword evidence="3" id="KW-0813">Transport</keyword>
<dbReference type="AlphaFoldDB" id="A0A0R1KJ28"/>
<organism evidence="9 10">
    <name type="scientific">Companilactobacillus nodensis DSM 19682 = JCM 14932 = NBRC 107160</name>
    <dbReference type="NCBI Taxonomy" id="1423775"/>
    <lineage>
        <taxon>Bacteria</taxon>
        <taxon>Bacillati</taxon>
        <taxon>Bacillota</taxon>
        <taxon>Bacilli</taxon>
        <taxon>Lactobacillales</taxon>
        <taxon>Lactobacillaceae</taxon>
        <taxon>Companilactobacillus</taxon>
    </lineage>
</organism>
<keyword evidence="10" id="KW-1185">Reference proteome</keyword>
<dbReference type="Pfam" id="PF01594">
    <property type="entry name" value="AI-2E_transport"/>
    <property type="match status" value="1"/>
</dbReference>
<dbReference type="PANTHER" id="PTHR21716:SF53">
    <property type="entry name" value="PERMEASE PERM-RELATED"/>
    <property type="match status" value="1"/>
</dbReference>
<dbReference type="GO" id="GO:0055085">
    <property type="term" value="P:transmembrane transport"/>
    <property type="evidence" value="ECO:0007669"/>
    <property type="project" value="TreeGrafter"/>
</dbReference>
<comment type="similarity">
    <text evidence="2">Belongs to the autoinducer-2 exporter (AI-2E) (TC 2.A.86) family.</text>
</comment>
<dbReference type="eggNOG" id="COG0628">
    <property type="taxonomic scope" value="Bacteria"/>
</dbReference>
<keyword evidence="6 8" id="KW-1133">Transmembrane helix</keyword>
<name>A0A0R1KJ28_9LACO</name>
<feature type="transmembrane region" description="Helical" evidence="8">
    <location>
        <begin position="226"/>
        <end position="246"/>
    </location>
</feature>
<dbReference type="PATRIC" id="fig|1423775.4.peg.263"/>
<evidence type="ECO:0000256" key="5">
    <source>
        <dbReference type="ARBA" id="ARBA00022692"/>
    </source>
</evidence>
<comment type="caution">
    <text evidence="9">The sequence shown here is derived from an EMBL/GenBank/DDBJ whole genome shotgun (WGS) entry which is preliminary data.</text>
</comment>
<feature type="transmembrane region" description="Helical" evidence="8">
    <location>
        <begin position="135"/>
        <end position="159"/>
    </location>
</feature>
<dbReference type="EMBL" id="AZDZ01000009">
    <property type="protein sequence ID" value="KRK80082.1"/>
    <property type="molecule type" value="Genomic_DNA"/>
</dbReference>
<proteinExistence type="inferred from homology"/>
<reference evidence="9 10" key="1">
    <citation type="journal article" date="2015" name="Genome Announc.">
        <title>Expanding the biotechnology potential of lactobacilli through comparative genomics of 213 strains and associated genera.</title>
        <authorList>
            <person name="Sun Z."/>
            <person name="Harris H.M."/>
            <person name="McCann A."/>
            <person name="Guo C."/>
            <person name="Argimon S."/>
            <person name="Zhang W."/>
            <person name="Yang X."/>
            <person name="Jeffery I.B."/>
            <person name="Cooney J.C."/>
            <person name="Kagawa T.F."/>
            <person name="Liu W."/>
            <person name="Song Y."/>
            <person name="Salvetti E."/>
            <person name="Wrobel A."/>
            <person name="Rasinkangas P."/>
            <person name="Parkhill J."/>
            <person name="Rea M.C."/>
            <person name="O'Sullivan O."/>
            <person name="Ritari J."/>
            <person name="Douillard F.P."/>
            <person name="Paul Ross R."/>
            <person name="Yang R."/>
            <person name="Briner A.E."/>
            <person name="Felis G.E."/>
            <person name="de Vos W.M."/>
            <person name="Barrangou R."/>
            <person name="Klaenhammer T.R."/>
            <person name="Caufield P.W."/>
            <person name="Cui Y."/>
            <person name="Zhang H."/>
            <person name="O'Toole P.W."/>
        </authorList>
    </citation>
    <scope>NUCLEOTIDE SEQUENCE [LARGE SCALE GENOMIC DNA]</scope>
    <source>
        <strain evidence="9 10">DSM 19682</strain>
    </source>
</reference>
<accession>A0A0R1KJ28</accession>
<feature type="transmembrane region" description="Helical" evidence="8">
    <location>
        <begin position="47"/>
        <end position="67"/>
    </location>
</feature>
<dbReference type="Proteomes" id="UP000051248">
    <property type="component" value="Unassembled WGS sequence"/>
</dbReference>
<evidence type="ECO:0000256" key="1">
    <source>
        <dbReference type="ARBA" id="ARBA00004651"/>
    </source>
</evidence>
<feature type="transmembrane region" description="Helical" evidence="8">
    <location>
        <begin position="6"/>
        <end position="26"/>
    </location>
</feature>
<evidence type="ECO:0000256" key="6">
    <source>
        <dbReference type="ARBA" id="ARBA00022989"/>
    </source>
</evidence>
<evidence type="ECO:0000256" key="8">
    <source>
        <dbReference type="SAM" id="Phobius"/>
    </source>
</evidence>
<evidence type="ECO:0000256" key="4">
    <source>
        <dbReference type="ARBA" id="ARBA00022475"/>
    </source>
</evidence>
<feature type="transmembrane region" description="Helical" evidence="8">
    <location>
        <begin position="280"/>
        <end position="301"/>
    </location>
</feature>
<keyword evidence="4" id="KW-1003">Cell membrane</keyword>
<evidence type="ECO:0000256" key="3">
    <source>
        <dbReference type="ARBA" id="ARBA00022448"/>
    </source>
</evidence>
<dbReference type="InterPro" id="IPR002549">
    <property type="entry name" value="AI-2E-like"/>
</dbReference>
<keyword evidence="5 8" id="KW-0812">Transmembrane</keyword>
<evidence type="ECO:0000313" key="10">
    <source>
        <dbReference type="Proteomes" id="UP000051248"/>
    </source>
</evidence>
<evidence type="ECO:0000256" key="2">
    <source>
        <dbReference type="ARBA" id="ARBA00009773"/>
    </source>
</evidence>
<dbReference type="PANTHER" id="PTHR21716">
    <property type="entry name" value="TRANSMEMBRANE PROTEIN"/>
    <property type="match status" value="1"/>
</dbReference>
<feature type="transmembrane region" description="Helical" evidence="8">
    <location>
        <begin position="252"/>
        <end position="273"/>
    </location>
</feature>
<evidence type="ECO:0000256" key="7">
    <source>
        <dbReference type="ARBA" id="ARBA00023136"/>
    </source>
</evidence>
<protein>
    <submittedName>
        <fullName evidence="9">Permease</fullName>
    </submittedName>
</protein>
<feature type="transmembrane region" description="Helical" evidence="8">
    <location>
        <begin position="307"/>
        <end position="327"/>
    </location>
</feature>
<evidence type="ECO:0000313" key="9">
    <source>
        <dbReference type="EMBL" id="KRK80082.1"/>
    </source>
</evidence>
<comment type="subcellular location">
    <subcellularLocation>
        <location evidence="1">Cell membrane</location>
        <topology evidence="1">Multi-pass membrane protein</topology>
    </subcellularLocation>
</comment>
<dbReference type="GO" id="GO:0005886">
    <property type="term" value="C:plasma membrane"/>
    <property type="evidence" value="ECO:0007669"/>
    <property type="project" value="UniProtKB-SubCell"/>
</dbReference>